<comment type="subcellular location">
    <subcellularLocation>
        <location evidence="1">Cytoplasm</location>
    </subcellularLocation>
</comment>
<keyword evidence="7" id="KW-1185">Reference proteome</keyword>
<organism evidence="6 7">
    <name type="scientific">Sulfuritortus calidifontis</name>
    <dbReference type="NCBI Taxonomy" id="1914471"/>
    <lineage>
        <taxon>Bacteria</taxon>
        <taxon>Pseudomonadati</taxon>
        <taxon>Pseudomonadota</taxon>
        <taxon>Betaproteobacteria</taxon>
        <taxon>Nitrosomonadales</taxon>
        <taxon>Thiobacillaceae</taxon>
        <taxon>Sulfuritortus</taxon>
    </lineage>
</organism>
<evidence type="ECO:0000256" key="2">
    <source>
        <dbReference type="ARBA" id="ARBA00008571"/>
    </source>
</evidence>
<sequence>MTEQLNRLRWRCRRGMLELDAWLEGFLDTAFGHLDPVEQAAFGRLVEQEDMDLYAWLTGQASPPAEFQAVIEKIRKVTSR</sequence>
<evidence type="ECO:0000313" key="7">
    <source>
        <dbReference type="Proteomes" id="UP000295135"/>
    </source>
</evidence>
<dbReference type="GO" id="GO:0005737">
    <property type="term" value="C:cytoplasm"/>
    <property type="evidence" value="ECO:0007669"/>
    <property type="project" value="UniProtKB-SubCell"/>
</dbReference>
<evidence type="ECO:0000256" key="5">
    <source>
        <dbReference type="ARBA" id="ARBA00023186"/>
    </source>
</evidence>
<comment type="similarity">
    <text evidence="2">Belongs to the SdhE FAD assembly factor family.</text>
</comment>
<dbReference type="RefSeq" id="WP_197721828.1">
    <property type="nucleotide sequence ID" value="NZ_AP018721.1"/>
</dbReference>
<reference evidence="6 7" key="1">
    <citation type="submission" date="2019-03" db="EMBL/GenBank/DDBJ databases">
        <title>Genomic Encyclopedia of Type Strains, Phase IV (KMG-IV): sequencing the most valuable type-strain genomes for metagenomic binning, comparative biology and taxonomic classification.</title>
        <authorList>
            <person name="Goeker M."/>
        </authorList>
    </citation>
    <scope>NUCLEOTIDE SEQUENCE [LARGE SCALE GENOMIC DNA]</scope>
    <source>
        <strain evidence="6 7">DSM 103923</strain>
    </source>
</reference>
<comment type="caution">
    <text evidence="6">The sequence shown here is derived from an EMBL/GenBank/DDBJ whole genome shotgun (WGS) entry which is preliminary data.</text>
</comment>
<keyword evidence="4" id="KW-0963">Cytoplasm</keyword>
<keyword evidence="5" id="KW-0143">Chaperone</keyword>
<dbReference type="InterPro" id="IPR050531">
    <property type="entry name" value="SdhE_FAD_assembly_factor"/>
</dbReference>
<dbReference type="Proteomes" id="UP000295135">
    <property type="component" value="Unassembled WGS sequence"/>
</dbReference>
<dbReference type="InterPro" id="IPR005631">
    <property type="entry name" value="SDH"/>
</dbReference>
<dbReference type="Pfam" id="PF03937">
    <property type="entry name" value="Sdh5"/>
    <property type="match status" value="1"/>
</dbReference>
<evidence type="ECO:0000256" key="3">
    <source>
        <dbReference type="ARBA" id="ARBA00019418"/>
    </source>
</evidence>
<evidence type="ECO:0000256" key="4">
    <source>
        <dbReference type="ARBA" id="ARBA00022490"/>
    </source>
</evidence>
<dbReference type="SUPFAM" id="SSF109910">
    <property type="entry name" value="YgfY-like"/>
    <property type="match status" value="1"/>
</dbReference>
<proteinExistence type="inferred from homology"/>
<name>A0A4R3JWC5_9PROT</name>
<dbReference type="PANTHER" id="PTHR39585:SF1">
    <property type="entry name" value="FAD ASSEMBLY FACTOR SDHE"/>
    <property type="match status" value="1"/>
</dbReference>
<dbReference type="PANTHER" id="PTHR39585">
    <property type="entry name" value="FAD ASSEMBLY FACTOR SDHE"/>
    <property type="match status" value="1"/>
</dbReference>
<dbReference type="Gene3D" id="1.10.150.250">
    <property type="entry name" value="Flavinator of succinate dehydrogenase"/>
    <property type="match status" value="1"/>
</dbReference>
<dbReference type="GO" id="GO:0006105">
    <property type="term" value="P:succinate metabolic process"/>
    <property type="evidence" value="ECO:0007669"/>
    <property type="project" value="TreeGrafter"/>
</dbReference>
<dbReference type="EMBL" id="SLZY01000013">
    <property type="protein sequence ID" value="TCS70914.1"/>
    <property type="molecule type" value="Genomic_DNA"/>
</dbReference>
<evidence type="ECO:0000313" key="6">
    <source>
        <dbReference type="EMBL" id="TCS70914.1"/>
    </source>
</evidence>
<dbReference type="InterPro" id="IPR036714">
    <property type="entry name" value="SDH_sf"/>
</dbReference>
<accession>A0A4R3JWC5</accession>
<protein>
    <recommendedName>
        <fullName evidence="3">FAD assembly factor SdhE</fullName>
    </recommendedName>
</protein>
<evidence type="ECO:0000256" key="1">
    <source>
        <dbReference type="ARBA" id="ARBA00004496"/>
    </source>
</evidence>
<gene>
    <name evidence="6" type="ORF">EDC61_11368</name>
</gene>
<dbReference type="AlphaFoldDB" id="A0A4R3JWC5"/>